<sequence length="326" mass="35359">MAATATVDEVIARTETVEIDPKTGVALESQNGAEKENGVEFEEANGVKCENGAKPVEEPKEEESLTVDIDPKTGVASESQNGAEKENGVEFEEANGVKCENGAKTVEEPKKEEANGEKDGEVNGQVKEEKVALEVEPKTFPVKLDDGKLLNCIGLRKKSMLGLGIKIYGFGVYADNEKLKDLLKSKIGKSPAKPTKEMFQLAIDGDFAMMVRMVIVYSGLTMSMVRKSFDEGLGASIKKLTGGKKNEDLTNKVLGQASDDIKLTSGSVIEISRLPGHVLQAKVMGEIVSKVESELLCRAYIHMYLGDDPFDKEAKEKFGMSLLSLF</sequence>
<evidence type="ECO:0000313" key="4">
    <source>
        <dbReference type="EMBL" id="EXC20353.1"/>
    </source>
</evidence>
<dbReference type="Proteomes" id="UP000030645">
    <property type="component" value="Unassembled WGS sequence"/>
</dbReference>
<protein>
    <recommendedName>
        <fullName evidence="3">Chalcone isomerase domain-containing protein</fullName>
    </recommendedName>
</protein>
<accession>W9S0R1</accession>
<dbReference type="SUPFAM" id="SSF54626">
    <property type="entry name" value="Chalcone isomerase"/>
    <property type="match status" value="1"/>
</dbReference>
<keyword evidence="5" id="KW-1185">Reference proteome</keyword>
<evidence type="ECO:0000256" key="1">
    <source>
        <dbReference type="ARBA" id="ARBA00007166"/>
    </source>
</evidence>
<dbReference type="GO" id="GO:0006631">
    <property type="term" value="P:fatty acid metabolic process"/>
    <property type="evidence" value="ECO:0007669"/>
    <property type="project" value="TreeGrafter"/>
</dbReference>
<dbReference type="PANTHER" id="PTHR47589">
    <property type="entry name" value="FATTY-ACID-BINDING PROTEIN 1"/>
    <property type="match status" value="1"/>
</dbReference>
<dbReference type="GO" id="GO:0009813">
    <property type="term" value="P:flavonoid biosynthetic process"/>
    <property type="evidence" value="ECO:0007669"/>
    <property type="project" value="UniProtKB-UniPathway"/>
</dbReference>
<gene>
    <name evidence="4" type="ORF">L484_020574</name>
</gene>
<evidence type="ECO:0000259" key="3">
    <source>
        <dbReference type="Pfam" id="PF16036"/>
    </source>
</evidence>
<dbReference type="eggNOG" id="ENOG502QQHN">
    <property type="taxonomic scope" value="Eukaryota"/>
</dbReference>
<dbReference type="PANTHER" id="PTHR47589:SF4">
    <property type="entry name" value="FATTY-ACID-BINDING PROTEIN 1-LIKE"/>
    <property type="match status" value="1"/>
</dbReference>
<feature type="region of interest" description="Disordered" evidence="2">
    <location>
        <begin position="28"/>
        <end position="121"/>
    </location>
</feature>
<dbReference type="InterPro" id="IPR016087">
    <property type="entry name" value="Chalcone_isomerase"/>
</dbReference>
<dbReference type="GO" id="GO:0009570">
    <property type="term" value="C:chloroplast stroma"/>
    <property type="evidence" value="ECO:0007669"/>
    <property type="project" value="TreeGrafter"/>
</dbReference>
<feature type="domain" description="Chalcone isomerase" evidence="3">
    <location>
        <begin position="195"/>
        <end position="317"/>
    </location>
</feature>
<dbReference type="InterPro" id="IPR016089">
    <property type="entry name" value="Chalcone_isomerase_bundle_sf"/>
</dbReference>
<dbReference type="Pfam" id="PF16036">
    <property type="entry name" value="Chalcone_3"/>
    <property type="match status" value="1"/>
</dbReference>
<dbReference type="GO" id="GO:0005504">
    <property type="term" value="F:fatty acid binding"/>
    <property type="evidence" value="ECO:0007669"/>
    <property type="project" value="TreeGrafter"/>
</dbReference>
<dbReference type="InterPro" id="IPR016088">
    <property type="entry name" value="Chalcone_isomerase_3-sand"/>
</dbReference>
<dbReference type="InterPro" id="IPR036298">
    <property type="entry name" value="Chalcone_isomerase_sf"/>
</dbReference>
<dbReference type="Gene3D" id="3.50.70.10">
    <property type="match status" value="1"/>
</dbReference>
<evidence type="ECO:0000256" key="2">
    <source>
        <dbReference type="SAM" id="MobiDB-lite"/>
    </source>
</evidence>
<dbReference type="AlphaFoldDB" id="W9S0R1"/>
<dbReference type="GO" id="GO:0016872">
    <property type="term" value="F:intramolecular lyase activity"/>
    <property type="evidence" value="ECO:0007669"/>
    <property type="project" value="InterPro"/>
</dbReference>
<evidence type="ECO:0000313" key="5">
    <source>
        <dbReference type="Proteomes" id="UP000030645"/>
    </source>
</evidence>
<dbReference type="STRING" id="981085.W9S0R1"/>
<feature type="compositionally biased region" description="Basic and acidic residues" evidence="2">
    <location>
        <begin position="105"/>
        <end position="121"/>
    </location>
</feature>
<dbReference type="Gene3D" id="1.10.890.20">
    <property type="match status" value="1"/>
</dbReference>
<name>W9S0R1_9ROSA</name>
<reference evidence="5" key="1">
    <citation type="submission" date="2013-01" db="EMBL/GenBank/DDBJ databases">
        <title>Draft Genome Sequence of a Mulberry Tree, Morus notabilis C.K. Schneid.</title>
        <authorList>
            <person name="He N."/>
            <person name="Zhao S."/>
        </authorList>
    </citation>
    <scope>NUCLEOTIDE SEQUENCE</scope>
</reference>
<proteinExistence type="inferred from homology"/>
<dbReference type="UniPathway" id="UPA00154"/>
<organism evidence="4 5">
    <name type="scientific">Morus notabilis</name>
    <dbReference type="NCBI Taxonomy" id="981085"/>
    <lineage>
        <taxon>Eukaryota</taxon>
        <taxon>Viridiplantae</taxon>
        <taxon>Streptophyta</taxon>
        <taxon>Embryophyta</taxon>
        <taxon>Tracheophyta</taxon>
        <taxon>Spermatophyta</taxon>
        <taxon>Magnoliopsida</taxon>
        <taxon>eudicotyledons</taxon>
        <taxon>Gunneridae</taxon>
        <taxon>Pentapetalae</taxon>
        <taxon>rosids</taxon>
        <taxon>fabids</taxon>
        <taxon>Rosales</taxon>
        <taxon>Moraceae</taxon>
        <taxon>Moreae</taxon>
        <taxon>Morus</taxon>
    </lineage>
</organism>
<dbReference type="InterPro" id="IPR044228">
    <property type="entry name" value="FAP1"/>
</dbReference>
<comment type="similarity">
    <text evidence="1">Belongs to the chalcone isomerase family.</text>
</comment>
<dbReference type="EMBL" id="KE345913">
    <property type="protein sequence ID" value="EXC20353.1"/>
    <property type="molecule type" value="Genomic_DNA"/>
</dbReference>